<dbReference type="Proteomes" id="UP001296104">
    <property type="component" value="Unassembled WGS sequence"/>
</dbReference>
<feature type="compositionally biased region" description="Polar residues" evidence="6">
    <location>
        <begin position="14"/>
        <end position="26"/>
    </location>
</feature>
<dbReference type="GO" id="GO:0005634">
    <property type="term" value="C:nucleus"/>
    <property type="evidence" value="ECO:0007669"/>
    <property type="project" value="UniProtKB-SubCell"/>
</dbReference>
<dbReference type="InterPro" id="IPR036864">
    <property type="entry name" value="Zn2-C6_fun-type_DNA-bd_sf"/>
</dbReference>
<dbReference type="CDD" id="cd00067">
    <property type="entry name" value="GAL4"/>
    <property type="match status" value="1"/>
</dbReference>
<organism evidence="8 9">
    <name type="scientific">Lecanosticta acicola</name>
    <dbReference type="NCBI Taxonomy" id="111012"/>
    <lineage>
        <taxon>Eukaryota</taxon>
        <taxon>Fungi</taxon>
        <taxon>Dikarya</taxon>
        <taxon>Ascomycota</taxon>
        <taxon>Pezizomycotina</taxon>
        <taxon>Dothideomycetes</taxon>
        <taxon>Dothideomycetidae</taxon>
        <taxon>Mycosphaerellales</taxon>
        <taxon>Mycosphaerellaceae</taxon>
        <taxon>Lecanosticta</taxon>
    </lineage>
</organism>
<dbReference type="EMBL" id="CAVMBE010000126">
    <property type="protein sequence ID" value="CAK4034601.1"/>
    <property type="molecule type" value="Genomic_DNA"/>
</dbReference>
<dbReference type="SUPFAM" id="SSF57701">
    <property type="entry name" value="Zn2/Cys6 DNA-binding domain"/>
    <property type="match status" value="1"/>
</dbReference>
<dbReference type="Gene3D" id="4.10.240.10">
    <property type="entry name" value="Zn(2)-C6 fungal-type DNA-binding domain"/>
    <property type="match status" value="1"/>
</dbReference>
<evidence type="ECO:0000256" key="1">
    <source>
        <dbReference type="ARBA" id="ARBA00004123"/>
    </source>
</evidence>
<feature type="region of interest" description="Disordered" evidence="6">
    <location>
        <begin position="542"/>
        <end position="568"/>
    </location>
</feature>
<dbReference type="PANTHER" id="PTHR31845">
    <property type="entry name" value="FINGER DOMAIN PROTEIN, PUTATIVE-RELATED"/>
    <property type="match status" value="1"/>
</dbReference>
<keyword evidence="9" id="KW-1185">Reference proteome</keyword>
<dbReference type="GO" id="GO:0008270">
    <property type="term" value="F:zinc ion binding"/>
    <property type="evidence" value="ECO:0007669"/>
    <property type="project" value="InterPro"/>
</dbReference>
<evidence type="ECO:0000256" key="2">
    <source>
        <dbReference type="ARBA" id="ARBA00023015"/>
    </source>
</evidence>
<accession>A0AAI8Z911</accession>
<name>A0AAI8Z911_9PEZI</name>
<evidence type="ECO:0000313" key="9">
    <source>
        <dbReference type="Proteomes" id="UP001296104"/>
    </source>
</evidence>
<feature type="region of interest" description="Disordered" evidence="6">
    <location>
        <begin position="100"/>
        <end position="123"/>
    </location>
</feature>
<proteinExistence type="predicted"/>
<comment type="caution">
    <text evidence="8">The sequence shown here is derived from an EMBL/GenBank/DDBJ whole genome shotgun (WGS) entry which is preliminary data.</text>
</comment>
<dbReference type="PROSITE" id="PS00463">
    <property type="entry name" value="ZN2_CY6_FUNGAL_1"/>
    <property type="match status" value="1"/>
</dbReference>
<keyword evidence="5" id="KW-0539">Nucleus</keyword>
<comment type="subcellular location">
    <subcellularLocation>
        <location evidence="1">Nucleus</location>
    </subcellularLocation>
</comment>
<dbReference type="InterPro" id="IPR001138">
    <property type="entry name" value="Zn2Cys6_DnaBD"/>
</dbReference>
<evidence type="ECO:0000259" key="7">
    <source>
        <dbReference type="PROSITE" id="PS00463"/>
    </source>
</evidence>
<dbReference type="AlphaFoldDB" id="A0AAI8Z911"/>
<dbReference type="GO" id="GO:0000976">
    <property type="term" value="F:transcription cis-regulatory region binding"/>
    <property type="evidence" value="ECO:0007669"/>
    <property type="project" value="TreeGrafter"/>
</dbReference>
<keyword evidence="2" id="KW-0805">Transcription regulation</keyword>
<reference evidence="8" key="1">
    <citation type="submission" date="2023-11" db="EMBL/GenBank/DDBJ databases">
        <authorList>
            <person name="Alioto T."/>
            <person name="Alioto T."/>
            <person name="Gomez Garrido J."/>
        </authorList>
    </citation>
    <scope>NUCLEOTIDE SEQUENCE</scope>
</reference>
<feature type="region of interest" description="Disordered" evidence="6">
    <location>
        <begin position="1"/>
        <end position="44"/>
    </location>
</feature>
<evidence type="ECO:0000313" key="8">
    <source>
        <dbReference type="EMBL" id="CAK4034601.1"/>
    </source>
</evidence>
<dbReference type="PANTHER" id="PTHR31845:SF10">
    <property type="entry name" value="ZN(II)2CYS6 TRANSCRIPTION FACTOR (EUROFUNG)"/>
    <property type="match status" value="1"/>
</dbReference>
<evidence type="ECO:0000256" key="3">
    <source>
        <dbReference type="ARBA" id="ARBA00023125"/>
    </source>
</evidence>
<feature type="compositionally biased region" description="Basic and acidic residues" evidence="6">
    <location>
        <begin position="554"/>
        <end position="568"/>
    </location>
</feature>
<feature type="domain" description="Zn(2)-C6 fungal-type" evidence="7">
    <location>
        <begin position="41"/>
        <end position="70"/>
    </location>
</feature>
<evidence type="ECO:0000256" key="5">
    <source>
        <dbReference type="ARBA" id="ARBA00023242"/>
    </source>
</evidence>
<dbReference type="InterPro" id="IPR051089">
    <property type="entry name" value="prtT"/>
</dbReference>
<protein>
    <recommendedName>
        <fullName evidence="7">Zn(2)-C6 fungal-type domain-containing protein</fullName>
    </recommendedName>
</protein>
<gene>
    <name evidence="8" type="ORF">LECACI_7A009759</name>
</gene>
<sequence length="592" mass="64722">MESGGQTGIPMSEGASTSPAMASNTPDRGELKRKRQPRNSACQSCSALKMKCISTPNGKCERCNRMDRDCVPAIPKPRKRRGESGVGVDSEGVSLLEFAGPSTAAAGPPPKFDPPRQTQSEDVTERTSLLARHDLSHTDSKSFLTLFSQGLGNVAACEDLLQGVDYNFVGSCFTIFRQLAPHFPFVWLHPGADTIAMVARRPCLTLAICTVSSASNRDMQSRLSQAFQYTLSSKVILGGQRSLDLLTGLLVYLAWHHQYMSQPQIYQELYLLAGMAADLGVYGTKLEPLDASSALERDRAFVGCYYLCSGLSATGFDKPSPLRFSDSLRLCAERAAAANMVPSDSALVSLLELMHALTDMEDALREDAQTARASSLQFIDLHVRATNQRLKALKREHPALAGSLAFSAANIHIYQRLMRVSETPDYPTLIQCACSIKEYVDDILARPPSMLHRISITDWTNLMEILVLMARVSKAPPTTGGWEAGALTSMLQPEAGLDALCSHMASAPANDTLSPRHEQLLQWLRNVSDSIKRRFLHETGESTWGQYGSGDQRSSSDGRSRPGDEQARQPDILNFLGNGVLDFNSWSSLTAR</sequence>
<evidence type="ECO:0000256" key="4">
    <source>
        <dbReference type="ARBA" id="ARBA00023163"/>
    </source>
</evidence>
<dbReference type="GO" id="GO:0000981">
    <property type="term" value="F:DNA-binding transcription factor activity, RNA polymerase II-specific"/>
    <property type="evidence" value="ECO:0007669"/>
    <property type="project" value="InterPro"/>
</dbReference>
<keyword evidence="4" id="KW-0804">Transcription</keyword>
<keyword evidence="3" id="KW-0238">DNA-binding</keyword>
<evidence type="ECO:0000256" key="6">
    <source>
        <dbReference type="SAM" id="MobiDB-lite"/>
    </source>
</evidence>